<dbReference type="OMA" id="RYCIGWQ"/>
<sequence>MLHMYSIREYADMVYLYGFCPRADGRHSYHLLRVQYLLPADMPRWKAFCSVGLVKAQHPTAQTIPGLYRQAGNTSQHLLHSDSDLRLDAQGGFTRFEAVDRDLHPPLGGSTIPPQPLRPAPQPRPTARPRPSPLQTPGAIDYLRMQEAGPGPLTPPPSLQRGAIRSRPPGPSVFLFQSEPPKNHGLFQSSIERSAFDAVFDDDPVKTIPESIQMTPYVGQNHVDSRSVRQFEPPMKDSVRLKYGISPPMDNRHDGLENEDISRSYGNYDIVQRNHVARTYARNESRSLPASYSATNSSSSNVASQMIMESIYGPQTVSKMLQNSEELNGDLNRKSSNLQNSIEMTPFKSMSTGHQHDMDLYGFHSGLSKAQDLQRVSQYIQSLPDLPIYEPLNELQARPSRELFASTIQGGVETKIAGESTSSPVPPPPPAPPDPPQEITKKSPTTGERIFSALRSVTSQSYIDASEFYNSVLSSAQQMQRLTFPSTSPSFVNDSTEDHLQDAEYLQDMRDIYAETDPDVTSLDDPRRSSDLYSPELNLEAHRTAQEVYNSLQDPPSSPLLVKDHSHEFYTYLSDPSFTRTSEDIFNSLEQRRKSIERLNGIHEYAELDTADPSRRRNSQELYAALEEGLEESYLGYLMNDHNSTRTGNRRGSLGPEPEPPPDESTLKRAISCESVCSDTSVNLNDLEEAPIVGHICVGLEHERWGGRGSDCEGDLAVSVLEARDLVATDGSPAEDTFVRVCLLPDRQTHVQTRIYRGCPSPSYQEKFLFPLDGGPAGKTLFVEVFSDESSVGGGASLIGEASLKLGPAARPPATTWLALSGPALPTPHLGELMFSLSYLPTAERLTLVVVKARNLRGATSTPGDFFVKVYLLQQGKKMHKKKTSVKKGEKSPIFNEAIIFNVPAHTLQTIQLRLTVSELNGDQGTSPKAYSVGHIIVGSTSTGKALAHWRQMLAALRRPVAMWHPLRK</sequence>
<dbReference type="SMART" id="SM00239">
    <property type="entry name" value="C2"/>
    <property type="match status" value="2"/>
</dbReference>
<feature type="region of interest" description="Disordered" evidence="1">
    <location>
        <begin position="417"/>
        <end position="443"/>
    </location>
</feature>
<name>A0A026WY36_OOCBI</name>
<feature type="domain" description="C2" evidence="2">
    <location>
        <begin position="692"/>
        <end position="818"/>
    </location>
</feature>
<dbReference type="AlphaFoldDB" id="A0A026WY36"/>
<feature type="region of interest" description="Disordered" evidence="1">
    <location>
        <begin position="101"/>
        <end position="186"/>
    </location>
</feature>
<dbReference type="PROSITE" id="PS50004">
    <property type="entry name" value="C2"/>
    <property type="match status" value="2"/>
</dbReference>
<evidence type="ECO:0000313" key="4">
    <source>
        <dbReference type="Proteomes" id="UP000053097"/>
    </source>
</evidence>
<dbReference type="Gene3D" id="2.60.40.150">
    <property type="entry name" value="C2 domain"/>
    <property type="match status" value="2"/>
</dbReference>
<dbReference type="InterPro" id="IPR035892">
    <property type="entry name" value="C2_domain_sf"/>
</dbReference>
<dbReference type="PANTHER" id="PTHR10024:SF252">
    <property type="entry name" value="SYNAPTOTAGMIN-12"/>
    <property type="match status" value="1"/>
</dbReference>
<dbReference type="GO" id="GO:0048488">
    <property type="term" value="P:synaptic vesicle endocytosis"/>
    <property type="evidence" value="ECO:0007669"/>
    <property type="project" value="TreeGrafter"/>
</dbReference>
<evidence type="ECO:0000313" key="3">
    <source>
        <dbReference type="EMBL" id="EZA60631.1"/>
    </source>
</evidence>
<dbReference type="Proteomes" id="UP000053097">
    <property type="component" value="Unassembled WGS sequence"/>
</dbReference>
<dbReference type="GO" id="GO:0098793">
    <property type="term" value="C:presynapse"/>
    <property type="evidence" value="ECO:0007669"/>
    <property type="project" value="GOC"/>
</dbReference>
<dbReference type="GO" id="GO:0005544">
    <property type="term" value="F:calcium-dependent phospholipid binding"/>
    <property type="evidence" value="ECO:0007669"/>
    <property type="project" value="TreeGrafter"/>
</dbReference>
<gene>
    <name evidence="3" type="ORF">X777_14417</name>
</gene>
<dbReference type="SUPFAM" id="SSF49562">
    <property type="entry name" value="C2 domain (Calcium/lipid-binding domain, CaLB)"/>
    <property type="match status" value="2"/>
</dbReference>
<dbReference type="CDD" id="cd00030">
    <property type="entry name" value="C2"/>
    <property type="match status" value="1"/>
</dbReference>
<dbReference type="PANTHER" id="PTHR10024">
    <property type="entry name" value="SYNAPTOTAGMIN"/>
    <property type="match status" value="1"/>
</dbReference>
<reference evidence="3 4" key="1">
    <citation type="journal article" date="2014" name="Curr. Biol.">
        <title>The genome of the clonal raider ant Cerapachys biroi.</title>
        <authorList>
            <person name="Oxley P.R."/>
            <person name="Ji L."/>
            <person name="Fetter-Pruneda I."/>
            <person name="McKenzie S.K."/>
            <person name="Li C."/>
            <person name="Hu H."/>
            <person name="Zhang G."/>
            <person name="Kronauer D.J."/>
        </authorList>
    </citation>
    <scope>NUCLEOTIDE SEQUENCE [LARGE SCALE GENOMIC DNA]</scope>
</reference>
<protein>
    <submittedName>
        <fullName evidence="3">Synaptotagmin-12</fullName>
    </submittedName>
</protein>
<proteinExistence type="predicted"/>
<organism evidence="3 4">
    <name type="scientific">Ooceraea biroi</name>
    <name type="common">Clonal raider ant</name>
    <name type="synonym">Cerapachys biroi</name>
    <dbReference type="NCBI Taxonomy" id="2015173"/>
    <lineage>
        <taxon>Eukaryota</taxon>
        <taxon>Metazoa</taxon>
        <taxon>Ecdysozoa</taxon>
        <taxon>Arthropoda</taxon>
        <taxon>Hexapoda</taxon>
        <taxon>Insecta</taxon>
        <taxon>Pterygota</taxon>
        <taxon>Neoptera</taxon>
        <taxon>Endopterygota</taxon>
        <taxon>Hymenoptera</taxon>
        <taxon>Apocrita</taxon>
        <taxon>Aculeata</taxon>
        <taxon>Formicoidea</taxon>
        <taxon>Formicidae</taxon>
        <taxon>Dorylinae</taxon>
        <taxon>Ooceraea</taxon>
    </lineage>
</organism>
<dbReference type="InterPro" id="IPR000008">
    <property type="entry name" value="C2_dom"/>
</dbReference>
<evidence type="ECO:0000256" key="1">
    <source>
        <dbReference type="SAM" id="MobiDB-lite"/>
    </source>
</evidence>
<dbReference type="GO" id="GO:0000149">
    <property type="term" value="F:SNARE binding"/>
    <property type="evidence" value="ECO:0007669"/>
    <property type="project" value="TreeGrafter"/>
</dbReference>
<feature type="domain" description="C2" evidence="2">
    <location>
        <begin position="829"/>
        <end position="965"/>
    </location>
</feature>
<accession>A0A026WY36</accession>
<dbReference type="GO" id="GO:0005509">
    <property type="term" value="F:calcium ion binding"/>
    <property type="evidence" value="ECO:0007669"/>
    <property type="project" value="TreeGrafter"/>
</dbReference>
<dbReference type="GO" id="GO:0001786">
    <property type="term" value="F:phosphatidylserine binding"/>
    <property type="evidence" value="ECO:0007669"/>
    <property type="project" value="TreeGrafter"/>
</dbReference>
<dbReference type="Pfam" id="PF00168">
    <property type="entry name" value="C2"/>
    <property type="match status" value="2"/>
</dbReference>
<evidence type="ECO:0000259" key="2">
    <source>
        <dbReference type="PROSITE" id="PS50004"/>
    </source>
</evidence>
<dbReference type="GO" id="GO:0005886">
    <property type="term" value="C:plasma membrane"/>
    <property type="evidence" value="ECO:0007669"/>
    <property type="project" value="TreeGrafter"/>
</dbReference>
<dbReference type="GO" id="GO:0048791">
    <property type="term" value="P:calcium ion-regulated exocytosis of neurotransmitter"/>
    <property type="evidence" value="ECO:0007669"/>
    <property type="project" value="TreeGrafter"/>
</dbReference>
<feature type="compositionally biased region" description="Pro residues" evidence="1">
    <location>
        <begin position="113"/>
        <end position="134"/>
    </location>
</feature>
<feature type="region of interest" description="Disordered" evidence="1">
    <location>
        <begin position="641"/>
        <end position="666"/>
    </location>
</feature>
<dbReference type="STRING" id="2015173.A0A026WY36"/>
<dbReference type="OrthoDB" id="67700at2759"/>
<dbReference type="GO" id="GO:0070382">
    <property type="term" value="C:exocytic vesicle"/>
    <property type="evidence" value="ECO:0007669"/>
    <property type="project" value="TreeGrafter"/>
</dbReference>
<dbReference type="GO" id="GO:0030276">
    <property type="term" value="F:clathrin binding"/>
    <property type="evidence" value="ECO:0007669"/>
    <property type="project" value="TreeGrafter"/>
</dbReference>
<dbReference type="EMBL" id="KK107073">
    <property type="protein sequence ID" value="EZA60631.1"/>
    <property type="molecule type" value="Genomic_DNA"/>
</dbReference>
<keyword evidence="4" id="KW-1185">Reference proteome</keyword>
<feature type="compositionally biased region" description="Pro residues" evidence="1">
    <location>
        <begin position="424"/>
        <end position="436"/>
    </location>
</feature>